<dbReference type="GO" id="GO:0016226">
    <property type="term" value="P:iron-sulfur cluster assembly"/>
    <property type="evidence" value="ECO:0007669"/>
    <property type="project" value="InterPro"/>
</dbReference>
<evidence type="ECO:0000256" key="7">
    <source>
        <dbReference type="SAM" id="MobiDB-lite"/>
    </source>
</evidence>
<gene>
    <name evidence="8" type="primary">nubp1</name>
    <name evidence="8" type="ORF">DAT39_019802</name>
</gene>
<reference evidence="8" key="1">
    <citation type="submission" date="2020-07" db="EMBL/GenBank/DDBJ databases">
        <title>Clarias magur genome sequencing, assembly and annotation.</title>
        <authorList>
            <person name="Kushwaha B."/>
            <person name="Kumar R."/>
            <person name="Das P."/>
            <person name="Joshi C.G."/>
            <person name="Kumar D."/>
            <person name="Nagpure N.S."/>
            <person name="Pandey M."/>
            <person name="Agarwal S."/>
            <person name="Srivastava S."/>
            <person name="Singh M."/>
            <person name="Sahoo L."/>
            <person name="Jayasankar P."/>
            <person name="Meher P.K."/>
            <person name="Koringa P.G."/>
            <person name="Iquebal M.A."/>
            <person name="Das S.P."/>
            <person name="Bit A."/>
            <person name="Patnaik S."/>
            <person name="Patel N."/>
            <person name="Shah T.M."/>
            <person name="Hinsu A."/>
            <person name="Jena J.K."/>
        </authorList>
    </citation>
    <scope>NUCLEOTIDE SEQUENCE</scope>
    <source>
        <strain evidence="8">CIFAMagur01</strain>
        <tissue evidence="8">Testis</tissue>
    </source>
</reference>
<dbReference type="GO" id="GO:0005524">
    <property type="term" value="F:ATP binding"/>
    <property type="evidence" value="ECO:0007669"/>
    <property type="project" value="UniProtKB-KW"/>
</dbReference>
<sequence>MAAIPSDAPQHCPGTGSEEAGKSSACQGCPNQAVCSSGAPKAPDPAVEEIRLKMSSVKHKIVVLSGKGGVGKSTFSAHLAHALAADESTESDAYLRWLDSCYSAPCSRQSVKVPFIKGPVEAI</sequence>
<comment type="caution">
    <text evidence="8">The sequence shown here is derived from an EMBL/GenBank/DDBJ whole genome shotgun (WGS) entry which is preliminary data.</text>
</comment>
<dbReference type="Proteomes" id="UP000727407">
    <property type="component" value="Unassembled WGS sequence"/>
</dbReference>
<dbReference type="AlphaFoldDB" id="A0A8J4THB4"/>
<keyword evidence="3" id="KW-0547">Nucleotide-binding</keyword>
<keyword evidence="4" id="KW-0067">ATP-binding</keyword>
<dbReference type="PANTHER" id="PTHR23264">
    <property type="entry name" value="NUCLEOTIDE-BINDING PROTEIN NBP35 YEAST -RELATED"/>
    <property type="match status" value="1"/>
</dbReference>
<dbReference type="GO" id="GO:0046872">
    <property type="term" value="F:metal ion binding"/>
    <property type="evidence" value="ECO:0007669"/>
    <property type="project" value="UniProtKB-KW"/>
</dbReference>
<evidence type="ECO:0000313" key="9">
    <source>
        <dbReference type="Proteomes" id="UP000727407"/>
    </source>
</evidence>
<proteinExistence type="predicted"/>
<dbReference type="GO" id="GO:0005829">
    <property type="term" value="C:cytosol"/>
    <property type="evidence" value="ECO:0007669"/>
    <property type="project" value="TreeGrafter"/>
</dbReference>
<dbReference type="EMBL" id="QNUK01000679">
    <property type="protein sequence ID" value="KAF5890488.1"/>
    <property type="molecule type" value="Genomic_DNA"/>
</dbReference>
<keyword evidence="1" id="KW-0004">4Fe-4S</keyword>
<dbReference type="GO" id="GO:0051539">
    <property type="term" value="F:4 iron, 4 sulfur cluster binding"/>
    <property type="evidence" value="ECO:0007669"/>
    <property type="project" value="UniProtKB-KW"/>
</dbReference>
<keyword evidence="9" id="KW-1185">Reference proteome</keyword>
<dbReference type="InterPro" id="IPR027417">
    <property type="entry name" value="P-loop_NTPase"/>
</dbReference>
<name>A0A8J4THB4_CLAMG</name>
<evidence type="ECO:0000256" key="1">
    <source>
        <dbReference type="ARBA" id="ARBA00022485"/>
    </source>
</evidence>
<keyword evidence="6" id="KW-0411">Iron-sulfur</keyword>
<dbReference type="Pfam" id="PF10609">
    <property type="entry name" value="ParA"/>
    <property type="match status" value="1"/>
</dbReference>
<dbReference type="OrthoDB" id="1741334at2759"/>
<evidence type="ECO:0000313" key="8">
    <source>
        <dbReference type="EMBL" id="KAF5890488.1"/>
    </source>
</evidence>
<dbReference type="InterPro" id="IPR019591">
    <property type="entry name" value="Mrp/NBP35_ATP-bd"/>
</dbReference>
<keyword evidence="2" id="KW-0479">Metal-binding</keyword>
<dbReference type="Gene3D" id="3.40.50.300">
    <property type="entry name" value="P-loop containing nucleotide triphosphate hydrolases"/>
    <property type="match status" value="1"/>
</dbReference>
<evidence type="ECO:0000256" key="2">
    <source>
        <dbReference type="ARBA" id="ARBA00022723"/>
    </source>
</evidence>
<keyword evidence="5" id="KW-0408">Iron</keyword>
<accession>A0A8J4THB4</accession>
<evidence type="ECO:0000256" key="6">
    <source>
        <dbReference type="ARBA" id="ARBA00023014"/>
    </source>
</evidence>
<dbReference type="InterPro" id="IPR033756">
    <property type="entry name" value="YlxH/NBP35"/>
</dbReference>
<protein>
    <submittedName>
        <fullName evidence="8">Cytosolic Fe-S cluster assembly factor NUBP1</fullName>
    </submittedName>
</protein>
<feature type="region of interest" description="Disordered" evidence="7">
    <location>
        <begin position="1"/>
        <end position="28"/>
    </location>
</feature>
<dbReference type="GO" id="GO:0140663">
    <property type="term" value="F:ATP-dependent FeS chaperone activity"/>
    <property type="evidence" value="ECO:0007669"/>
    <property type="project" value="InterPro"/>
</dbReference>
<dbReference type="SUPFAM" id="SSF52540">
    <property type="entry name" value="P-loop containing nucleoside triphosphate hydrolases"/>
    <property type="match status" value="1"/>
</dbReference>
<evidence type="ECO:0000256" key="4">
    <source>
        <dbReference type="ARBA" id="ARBA00022840"/>
    </source>
</evidence>
<dbReference type="PANTHER" id="PTHR23264:SF35">
    <property type="entry name" value="CYTOSOLIC FE-S CLUSTER ASSEMBLY FACTOR NUBP1"/>
    <property type="match status" value="1"/>
</dbReference>
<evidence type="ECO:0000256" key="5">
    <source>
        <dbReference type="ARBA" id="ARBA00023004"/>
    </source>
</evidence>
<organism evidence="8 9">
    <name type="scientific">Clarias magur</name>
    <name type="common">Asian catfish</name>
    <name type="synonym">Macropteronotus magur</name>
    <dbReference type="NCBI Taxonomy" id="1594786"/>
    <lineage>
        <taxon>Eukaryota</taxon>
        <taxon>Metazoa</taxon>
        <taxon>Chordata</taxon>
        <taxon>Craniata</taxon>
        <taxon>Vertebrata</taxon>
        <taxon>Euteleostomi</taxon>
        <taxon>Actinopterygii</taxon>
        <taxon>Neopterygii</taxon>
        <taxon>Teleostei</taxon>
        <taxon>Ostariophysi</taxon>
        <taxon>Siluriformes</taxon>
        <taxon>Clariidae</taxon>
        <taxon>Clarias</taxon>
    </lineage>
</organism>
<evidence type="ECO:0000256" key="3">
    <source>
        <dbReference type="ARBA" id="ARBA00022741"/>
    </source>
</evidence>